<dbReference type="STRING" id="363999.A0A439DH98"/>
<feature type="compositionally biased region" description="Polar residues" evidence="1">
    <location>
        <begin position="655"/>
        <end position="665"/>
    </location>
</feature>
<protein>
    <recommendedName>
        <fullName evidence="2">DUF7908 domain-containing protein</fullName>
    </recommendedName>
</protein>
<feature type="compositionally biased region" description="Low complexity" evidence="1">
    <location>
        <begin position="666"/>
        <end position="685"/>
    </location>
</feature>
<feature type="compositionally biased region" description="Low complexity" evidence="1">
    <location>
        <begin position="20"/>
        <end position="35"/>
    </location>
</feature>
<dbReference type="AlphaFoldDB" id="A0A439DH98"/>
<feature type="region of interest" description="Disordered" evidence="1">
    <location>
        <begin position="271"/>
        <end position="355"/>
    </location>
</feature>
<feature type="compositionally biased region" description="Low complexity" evidence="1">
    <location>
        <begin position="872"/>
        <end position="884"/>
    </location>
</feature>
<feature type="region of interest" description="Disordered" evidence="1">
    <location>
        <begin position="655"/>
        <end position="685"/>
    </location>
</feature>
<feature type="region of interest" description="Disordered" evidence="1">
    <location>
        <begin position="374"/>
        <end position="409"/>
    </location>
</feature>
<feature type="domain" description="DUF7908" evidence="2">
    <location>
        <begin position="92"/>
        <end position="182"/>
    </location>
</feature>
<feature type="compositionally biased region" description="Polar residues" evidence="1">
    <location>
        <begin position="272"/>
        <end position="344"/>
    </location>
</feature>
<proteinExistence type="predicted"/>
<feature type="compositionally biased region" description="Low complexity" evidence="1">
    <location>
        <begin position="546"/>
        <end position="559"/>
    </location>
</feature>
<evidence type="ECO:0000313" key="3">
    <source>
        <dbReference type="EMBL" id="RWA13749.1"/>
    </source>
</evidence>
<dbReference type="EMBL" id="RYZI01000020">
    <property type="protein sequence ID" value="RWA13749.1"/>
    <property type="molecule type" value="Genomic_DNA"/>
</dbReference>
<feature type="region of interest" description="Disordered" evidence="1">
    <location>
        <begin position="517"/>
        <end position="559"/>
    </location>
</feature>
<gene>
    <name evidence="3" type="ORF">EKO27_g1365</name>
</gene>
<dbReference type="InterPro" id="IPR057230">
    <property type="entry name" value="DUF7908"/>
</dbReference>
<feature type="compositionally biased region" description="Low complexity" evidence="1">
    <location>
        <begin position="526"/>
        <end position="539"/>
    </location>
</feature>
<reference evidence="3 4" key="1">
    <citation type="submission" date="2018-12" db="EMBL/GenBank/DDBJ databases">
        <title>Draft genome sequence of Xylaria grammica IHI A82.</title>
        <authorList>
            <person name="Buettner E."/>
            <person name="Kellner H."/>
        </authorList>
    </citation>
    <scope>NUCLEOTIDE SEQUENCE [LARGE SCALE GENOMIC DNA]</scope>
    <source>
        <strain evidence="3 4">IHI A82</strain>
    </source>
</reference>
<feature type="region of interest" description="Disordered" evidence="1">
    <location>
        <begin position="981"/>
        <end position="1009"/>
    </location>
</feature>
<feature type="compositionally biased region" description="Low complexity" evidence="1">
    <location>
        <begin position="749"/>
        <end position="758"/>
    </location>
</feature>
<feature type="region of interest" description="Disordered" evidence="1">
    <location>
        <begin position="208"/>
        <end position="257"/>
    </location>
</feature>
<evidence type="ECO:0000259" key="2">
    <source>
        <dbReference type="Pfam" id="PF25485"/>
    </source>
</evidence>
<feature type="compositionally biased region" description="Polar residues" evidence="1">
    <location>
        <begin position="388"/>
        <end position="409"/>
    </location>
</feature>
<feature type="region of interest" description="Disordered" evidence="1">
    <location>
        <begin position="739"/>
        <end position="758"/>
    </location>
</feature>
<feature type="region of interest" description="Disordered" evidence="1">
    <location>
        <begin position="1"/>
        <end position="75"/>
    </location>
</feature>
<dbReference type="Pfam" id="PF25485">
    <property type="entry name" value="DUF7908"/>
    <property type="match status" value="1"/>
</dbReference>
<sequence length="1027" mass="102744">MTRRIHYCLSTTQVTPETPGDPGDPADSSDSGKPGYPTIVDPGQPTTYPLGRETGTVSEGVAPANGPTKTLSNQPSASNVAATAMPLQIRPPVFVLGNGRLQRAGKTLGVDAGVEYTAIKDMSEGGITSGFNSEAGFLVWRNPAFYGGRARFCKTTNGDMYATFMGSGGPPSCAAVYLTVYYAERCRNGVVVDANELQSVYASSFHPSTPSMTPSEYHTVDGKPYATGPIRPPGGAVPNNNEDAGIPGQSHSVKATGDRIGSSVALIIGSGARTTDSQSQPTASTGVTSPNSPQESLTVSPSINMTTLPSLAGSGSQITSNPASLPGSRDQSILGGTSFTTNAPLPSAPGTATRPLTTIGFSAEEDEFDGIDFFDEFGGLHRPGHANPTASNPSGGRGSSPTGKVSTSSASIAVLSGSNLIGPGALAPTPSASRGPGGGPRPIFAPGRPELGDTTSSGASLPTGVLVAPGSYITTSSVPSAMQSIIVVSVHTAPMAAPPLPPSQLLSPSPGLPVSANSVATGGSLSVPSPTRGSGSSPSNVATTIASVGQSPHSSSSLQLPSTASSLLAASASGSSSAGLGTTLSTSPASATTDDDEADIIFLDADDPVSDMTSNGYSGIAVAITPAAGTSQTLSSISATGVNNVASSIVTKSSTGILSDASSREPTSGSVPVPSQPPVASTAASLDTPVSLHSVSSVNILSLSGSTITGGTTGASLGHSIGTLSGAYVSVSANPASSSTSPVLPPISDPTAPSASSPAVATPPLAILPITISTTVSTPIVQASSPPTPSYMASNIGSYMVSNIASSMAPDIVDSSDITIPAPAVTILPLQSPPMISSPIQPATLGLPTTSLVSPSPSPIPQIDSTQVTAGTNPSTTTLPSGTTTIPSSAAAISSGAATLSSSTAALSRRGSGTLFTTQPRPWRDSPRYMIQRKQLFGLSITVGGHIASPAQRGQGAINTTGYTALHNYLYNPPFLQGKRKDSLRSKTLSSCRRRADSGNASGQNSARARRTILDAGAQTEGDTWAC</sequence>
<dbReference type="Proteomes" id="UP000286045">
    <property type="component" value="Unassembled WGS sequence"/>
</dbReference>
<name>A0A439DH98_9PEZI</name>
<feature type="region of interest" description="Disordered" evidence="1">
    <location>
        <begin position="865"/>
        <end position="884"/>
    </location>
</feature>
<organism evidence="3 4">
    <name type="scientific">Xylaria grammica</name>
    <dbReference type="NCBI Taxonomy" id="363999"/>
    <lineage>
        <taxon>Eukaryota</taxon>
        <taxon>Fungi</taxon>
        <taxon>Dikarya</taxon>
        <taxon>Ascomycota</taxon>
        <taxon>Pezizomycotina</taxon>
        <taxon>Sordariomycetes</taxon>
        <taxon>Xylariomycetidae</taxon>
        <taxon>Xylariales</taxon>
        <taxon>Xylariaceae</taxon>
        <taxon>Xylaria</taxon>
    </lineage>
</organism>
<comment type="caution">
    <text evidence="3">The sequence shown here is derived from an EMBL/GenBank/DDBJ whole genome shotgun (WGS) entry which is preliminary data.</text>
</comment>
<keyword evidence="4" id="KW-1185">Reference proteome</keyword>
<evidence type="ECO:0000313" key="4">
    <source>
        <dbReference type="Proteomes" id="UP000286045"/>
    </source>
</evidence>
<evidence type="ECO:0000256" key="1">
    <source>
        <dbReference type="SAM" id="MobiDB-lite"/>
    </source>
</evidence>
<accession>A0A439DH98</accession>
<feature type="region of interest" description="Disordered" evidence="1">
    <location>
        <begin position="424"/>
        <end position="462"/>
    </location>
</feature>